<proteinExistence type="predicted"/>
<accession>A0A2V1EEJ9</accession>
<keyword evidence="3" id="KW-1185">Reference proteome</keyword>
<name>A0A2V1EEJ9_9PLEO</name>
<dbReference type="EMBL" id="KZ805301">
    <property type="protein sequence ID" value="PVI08124.1"/>
    <property type="molecule type" value="Genomic_DNA"/>
</dbReference>
<protein>
    <submittedName>
        <fullName evidence="2">Uncharacterized protein</fullName>
    </submittedName>
</protein>
<feature type="signal peptide" evidence="1">
    <location>
        <begin position="1"/>
        <end position="17"/>
    </location>
</feature>
<dbReference type="Proteomes" id="UP000244855">
    <property type="component" value="Unassembled WGS sequence"/>
</dbReference>
<gene>
    <name evidence="2" type="ORF">DM02DRAFT_648188</name>
</gene>
<evidence type="ECO:0000313" key="2">
    <source>
        <dbReference type="EMBL" id="PVI08124.1"/>
    </source>
</evidence>
<reference evidence="2 3" key="1">
    <citation type="journal article" date="2018" name="Sci. Rep.">
        <title>Comparative genomics provides insights into the lifestyle and reveals functional heterogeneity of dark septate endophytic fungi.</title>
        <authorList>
            <person name="Knapp D.G."/>
            <person name="Nemeth J.B."/>
            <person name="Barry K."/>
            <person name="Hainaut M."/>
            <person name="Henrissat B."/>
            <person name="Johnson J."/>
            <person name="Kuo A."/>
            <person name="Lim J.H.P."/>
            <person name="Lipzen A."/>
            <person name="Nolan M."/>
            <person name="Ohm R.A."/>
            <person name="Tamas L."/>
            <person name="Grigoriev I.V."/>
            <person name="Spatafora J.W."/>
            <person name="Nagy L.G."/>
            <person name="Kovacs G.M."/>
        </authorList>
    </citation>
    <scope>NUCLEOTIDE SEQUENCE [LARGE SCALE GENOMIC DNA]</scope>
    <source>
        <strain evidence="2 3">DSE2036</strain>
    </source>
</reference>
<dbReference type="AlphaFoldDB" id="A0A2V1EEJ9"/>
<feature type="chain" id="PRO_5015858372" evidence="1">
    <location>
        <begin position="18"/>
        <end position="59"/>
    </location>
</feature>
<evidence type="ECO:0000313" key="3">
    <source>
        <dbReference type="Proteomes" id="UP000244855"/>
    </source>
</evidence>
<keyword evidence="1" id="KW-0732">Signal</keyword>
<sequence>MKFIWLAAALFGSVALAAPIASGLISAGEKRADNDDYVVYPDVDGDEDVVYAYHAINDK</sequence>
<evidence type="ECO:0000256" key="1">
    <source>
        <dbReference type="SAM" id="SignalP"/>
    </source>
</evidence>
<organism evidence="2 3">
    <name type="scientific">Periconia macrospinosa</name>
    <dbReference type="NCBI Taxonomy" id="97972"/>
    <lineage>
        <taxon>Eukaryota</taxon>
        <taxon>Fungi</taxon>
        <taxon>Dikarya</taxon>
        <taxon>Ascomycota</taxon>
        <taxon>Pezizomycotina</taxon>
        <taxon>Dothideomycetes</taxon>
        <taxon>Pleosporomycetidae</taxon>
        <taxon>Pleosporales</taxon>
        <taxon>Massarineae</taxon>
        <taxon>Periconiaceae</taxon>
        <taxon>Periconia</taxon>
    </lineage>
</organism>